<dbReference type="Proteomes" id="UP000309872">
    <property type="component" value="Unassembled WGS sequence"/>
</dbReference>
<organism evidence="1 2">
    <name type="scientific">Sphingobacterium alkalisoli</name>
    <dbReference type="NCBI Taxonomy" id="1874115"/>
    <lineage>
        <taxon>Bacteria</taxon>
        <taxon>Pseudomonadati</taxon>
        <taxon>Bacteroidota</taxon>
        <taxon>Sphingobacteriia</taxon>
        <taxon>Sphingobacteriales</taxon>
        <taxon>Sphingobacteriaceae</taxon>
        <taxon>Sphingobacterium</taxon>
    </lineage>
</organism>
<sequence length="79" mass="9692">MREEEYIKKHLPDNHNQQDIIYIKARYAWHYSKKGDDSMKLLEEAMDAYAGTTFQHKHYPKKELKYDRQRQTQLSLFQD</sequence>
<dbReference type="EMBL" id="SUKA01000005">
    <property type="protein sequence ID" value="TJY63801.1"/>
    <property type="molecule type" value="Genomic_DNA"/>
</dbReference>
<evidence type="ECO:0000313" key="2">
    <source>
        <dbReference type="Proteomes" id="UP000309872"/>
    </source>
</evidence>
<proteinExistence type="predicted"/>
<accession>A0A4U0GX96</accession>
<dbReference type="RefSeq" id="WP_136821793.1">
    <property type="nucleotide sequence ID" value="NZ_BMJX01000005.1"/>
</dbReference>
<dbReference type="AlphaFoldDB" id="A0A4U0GX96"/>
<reference evidence="1 2" key="1">
    <citation type="submission" date="2019-04" db="EMBL/GenBank/DDBJ databases">
        <title>Sphingobacterium olei sp. nov., isolated from oil-contaminated soil.</title>
        <authorList>
            <person name="Liu B."/>
        </authorList>
    </citation>
    <scope>NUCLEOTIDE SEQUENCE [LARGE SCALE GENOMIC DNA]</scope>
    <source>
        <strain evidence="1 2">Y3L14</strain>
    </source>
</reference>
<dbReference type="OrthoDB" id="3667834at2"/>
<comment type="caution">
    <text evidence="1">The sequence shown here is derived from an EMBL/GenBank/DDBJ whole genome shotgun (WGS) entry which is preliminary data.</text>
</comment>
<name>A0A4U0GX96_9SPHI</name>
<evidence type="ECO:0000313" key="1">
    <source>
        <dbReference type="EMBL" id="TJY63801.1"/>
    </source>
</evidence>
<protein>
    <submittedName>
        <fullName evidence="1">Uncharacterized protein</fullName>
    </submittedName>
</protein>
<gene>
    <name evidence="1" type="ORF">FAZ19_16165</name>
</gene>
<keyword evidence="2" id="KW-1185">Reference proteome</keyword>